<sequence length="464" mass="50845">MSGIEIGIAVVGAVAALITAYKDAGGIVGNIKDRRKAKGALPPSIALEQSLQEGQEEIERIAAKGIQRFGTEFEQGDDIAHRALQALTIEVQATFLHHLVMASKDDNVTDFELCIDSAIEARLKAVTILNELYLRQQKRSSLSIEPDLQIPLRGQREEDKRDEVKESKDLKKRSDTLTTEPETPPSPSRSRKSSWNLFKNLHRTTSAEHSREDSSAPPPISRSSTAIIASPILSGRPIMSTSPGSMTSGDPRRSTLMTPPTSPASTIPPVEAIAAAGFCKGAYYVQQGAYDKSVQVSMKNMEWACHCRRCSFATPASRDERGRPCFDDDIYEASKLRFRPLLLFKSHLSSKEKKSRVYKCPICVLGGDSSPTLQGEDHLLEHLSHHQGATVSGVELIGPICIEPTGVRAGSERTFDVCFLSTSRFSLPPSAIELDDTGIAEADSLEVGEDDEVFKNQWVNEGRR</sequence>
<accession>A0AAV9PY00</accession>
<feature type="compositionally biased region" description="Basic and acidic residues" evidence="1">
    <location>
        <begin position="205"/>
        <end position="214"/>
    </location>
</feature>
<dbReference type="EMBL" id="JAXLQG010000016">
    <property type="protein sequence ID" value="KAK5531802.1"/>
    <property type="molecule type" value="Genomic_DNA"/>
</dbReference>
<name>A0AAV9PY00_9PEZI</name>
<feature type="compositionally biased region" description="Polar residues" evidence="1">
    <location>
        <begin position="239"/>
        <end position="248"/>
    </location>
</feature>
<evidence type="ECO:0000256" key="1">
    <source>
        <dbReference type="SAM" id="MobiDB-lite"/>
    </source>
</evidence>
<feature type="compositionally biased region" description="Basic and acidic residues" evidence="1">
    <location>
        <begin position="154"/>
        <end position="175"/>
    </location>
</feature>
<feature type="region of interest" description="Disordered" evidence="1">
    <location>
        <begin position="153"/>
        <end position="265"/>
    </location>
</feature>
<protein>
    <submittedName>
        <fullName evidence="2">Uncharacterized protein</fullName>
    </submittedName>
</protein>
<dbReference type="Proteomes" id="UP001345827">
    <property type="component" value="Unassembled WGS sequence"/>
</dbReference>
<proteinExistence type="predicted"/>
<reference evidence="2 3" key="1">
    <citation type="submission" date="2023-06" db="EMBL/GenBank/DDBJ databases">
        <title>Black Yeasts Isolated from many extreme environments.</title>
        <authorList>
            <person name="Coleine C."/>
            <person name="Stajich J.E."/>
            <person name="Selbmann L."/>
        </authorList>
    </citation>
    <scope>NUCLEOTIDE SEQUENCE [LARGE SCALE GENOMIC DNA]</scope>
    <source>
        <strain evidence="2 3">CCFEE 5887</strain>
    </source>
</reference>
<keyword evidence="3" id="KW-1185">Reference proteome</keyword>
<organism evidence="2 3">
    <name type="scientific">Vermiconidia calcicola</name>
    <dbReference type="NCBI Taxonomy" id="1690605"/>
    <lineage>
        <taxon>Eukaryota</taxon>
        <taxon>Fungi</taxon>
        <taxon>Dikarya</taxon>
        <taxon>Ascomycota</taxon>
        <taxon>Pezizomycotina</taxon>
        <taxon>Dothideomycetes</taxon>
        <taxon>Dothideomycetidae</taxon>
        <taxon>Mycosphaerellales</taxon>
        <taxon>Extremaceae</taxon>
        <taxon>Vermiconidia</taxon>
    </lineage>
</organism>
<dbReference type="AlphaFoldDB" id="A0AAV9PY00"/>
<gene>
    <name evidence="2" type="ORF">LTR25_008132</name>
</gene>
<evidence type="ECO:0000313" key="3">
    <source>
        <dbReference type="Proteomes" id="UP001345827"/>
    </source>
</evidence>
<evidence type="ECO:0000313" key="2">
    <source>
        <dbReference type="EMBL" id="KAK5531802.1"/>
    </source>
</evidence>
<comment type="caution">
    <text evidence="2">The sequence shown here is derived from an EMBL/GenBank/DDBJ whole genome shotgun (WGS) entry which is preliminary data.</text>
</comment>